<name>A0A6C0LSZ6_9ZZZZ</name>
<proteinExistence type="predicted"/>
<protein>
    <submittedName>
        <fullName evidence="1">Uncharacterized protein</fullName>
    </submittedName>
</protein>
<dbReference type="AlphaFoldDB" id="A0A6C0LSZ6"/>
<accession>A0A6C0LSZ6</accession>
<dbReference type="EMBL" id="MN740539">
    <property type="protein sequence ID" value="QHU32372.1"/>
    <property type="molecule type" value="Genomic_DNA"/>
</dbReference>
<reference evidence="1" key="1">
    <citation type="journal article" date="2020" name="Nature">
        <title>Giant virus diversity and host interactions through global metagenomics.</title>
        <authorList>
            <person name="Schulz F."/>
            <person name="Roux S."/>
            <person name="Paez-Espino D."/>
            <person name="Jungbluth S."/>
            <person name="Walsh D.A."/>
            <person name="Denef V.J."/>
            <person name="McMahon K.D."/>
            <person name="Konstantinidis K.T."/>
            <person name="Eloe-Fadrosh E.A."/>
            <person name="Kyrpides N.C."/>
            <person name="Woyke T."/>
        </authorList>
    </citation>
    <scope>NUCLEOTIDE SEQUENCE</scope>
    <source>
        <strain evidence="1">GVMAG-M-3300027963-9</strain>
    </source>
</reference>
<evidence type="ECO:0000313" key="1">
    <source>
        <dbReference type="EMBL" id="QHU32372.1"/>
    </source>
</evidence>
<organism evidence="1">
    <name type="scientific">viral metagenome</name>
    <dbReference type="NCBI Taxonomy" id="1070528"/>
    <lineage>
        <taxon>unclassified sequences</taxon>
        <taxon>metagenomes</taxon>
        <taxon>organismal metagenomes</taxon>
    </lineage>
</organism>
<sequence>MLPSSNLALGIVWKGNGLTPCDAIQIIAVLQYWYIRLYQANTISCSFEQFIFDAITKKKVGPVIVEWIDAANIFTYSILPCIMILNGFWYSFPISKKIIPICVSMSWILDTVDETNATELKKLGPIGCREHHTECLLQLANVPCYFSGCITSVIEQGQYNYLSLFKSTTTEIADNNTVYTNFAEPIALAYEQLYLMAQTPTPIRTSNLNVFVAARAFGVPATLVGEPTPYQLMLVDKAMIEPHKLKENMNATLQKLI</sequence>